<dbReference type="SUPFAM" id="SSF51735">
    <property type="entry name" value="NAD(P)-binding Rossmann-fold domains"/>
    <property type="match status" value="1"/>
</dbReference>
<evidence type="ECO:0000313" key="2">
    <source>
        <dbReference type="Proteomes" id="UP000240883"/>
    </source>
</evidence>
<dbReference type="PANTHER" id="PTHR45458">
    <property type="entry name" value="SHORT-CHAIN DEHYDROGENASE/REDUCTASE SDR"/>
    <property type="match status" value="1"/>
</dbReference>
<name>A0A2T2N6Q7_CORCC</name>
<dbReference type="Pfam" id="PF00106">
    <property type="entry name" value="adh_short"/>
    <property type="match status" value="1"/>
</dbReference>
<reference evidence="1 2" key="1">
    <citation type="journal article" date="2018" name="Front. Microbiol.">
        <title>Genome-Wide Analysis of Corynespora cassiicola Leaf Fall Disease Putative Effectors.</title>
        <authorList>
            <person name="Lopez D."/>
            <person name="Ribeiro S."/>
            <person name="Label P."/>
            <person name="Fumanal B."/>
            <person name="Venisse J.S."/>
            <person name="Kohler A."/>
            <person name="de Oliveira R.R."/>
            <person name="Labutti K."/>
            <person name="Lipzen A."/>
            <person name="Lail K."/>
            <person name="Bauer D."/>
            <person name="Ohm R.A."/>
            <person name="Barry K.W."/>
            <person name="Spatafora J."/>
            <person name="Grigoriev I.V."/>
            <person name="Martin F.M."/>
            <person name="Pujade-Renaud V."/>
        </authorList>
    </citation>
    <scope>NUCLEOTIDE SEQUENCE [LARGE SCALE GENOMIC DNA]</scope>
    <source>
        <strain evidence="1 2">Philippines</strain>
    </source>
</reference>
<proteinExistence type="predicted"/>
<evidence type="ECO:0000313" key="1">
    <source>
        <dbReference type="EMBL" id="PSN61115.1"/>
    </source>
</evidence>
<organism evidence="1 2">
    <name type="scientific">Corynespora cassiicola Philippines</name>
    <dbReference type="NCBI Taxonomy" id="1448308"/>
    <lineage>
        <taxon>Eukaryota</taxon>
        <taxon>Fungi</taxon>
        <taxon>Dikarya</taxon>
        <taxon>Ascomycota</taxon>
        <taxon>Pezizomycotina</taxon>
        <taxon>Dothideomycetes</taxon>
        <taxon>Pleosporomycetidae</taxon>
        <taxon>Pleosporales</taxon>
        <taxon>Corynesporascaceae</taxon>
        <taxon>Corynespora</taxon>
    </lineage>
</organism>
<dbReference type="GO" id="GO:0016616">
    <property type="term" value="F:oxidoreductase activity, acting on the CH-OH group of donors, NAD or NADP as acceptor"/>
    <property type="evidence" value="ECO:0007669"/>
    <property type="project" value="TreeGrafter"/>
</dbReference>
<dbReference type="PRINTS" id="PR00081">
    <property type="entry name" value="GDHRDH"/>
</dbReference>
<protein>
    <submittedName>
        <fullName evidence="1">Putative short-chain dehydrogenase</fullName>
    </submittedName>
</protein>
<sequence>MPSYVIVGASRGLGLQFLRTLSADPSNVVVGTVRTPSSAPAIKNVHIVAADLTNPASLSAAAKQTAEITGGIVDHLIINGAYMAESTAFFGPKDFIGKEDTFRTELANSMDANVAGTLFAVNAFVPLVKESSIKKVVVISTGHADPQSVAVAKIKDAIPYALSKIAVNLLVKKLAIEYEGDGIAFLALSPGFVDTRTDEEGNLDPNVKAAYEMLTKIFQALKPDFNGPITPVESIEAQLEVIHGLKFEQSGEFLSHHGNTEWL</sequence>
<dbReference type="AlphaFoldDB" id="A0A2T2N6Q7"/>
<accession>A0A2T2N6Q7</accession>
<dbReference type="InterPro" id="IPR052184">
    <property type="entry name" value="SDR_enzymes"/>
</dbReference>
<keyword evidence="2" id="KW-1185">Reference proteome</keyword>
<dbReference type="Gene3D" id="3.40.50.720">
    <property type="entry name" value="NAD(P)-binding Rossmann-like Domain"/>
    <property type="match status" value="1"/>
</dbReference>
<dbReference type="OrthoDB" id="7289984at2759"/>
<gene>
    <name evidence="1" type="ORF">BS50DRAFT_578528</name>
</gene>
<dbReference type="InterPro" id="IPR002347">
    <property type="entry name" value="SDR_fam"/>
</dbReference>
<dbReference type="InterPro" id="IPR036291">
    <property type="entry name" value="NAD(P)-bd_dom_sf"/>
</dbReference>
<dbReference type="Proteomes" id="UP000240883">
    <property type="component" value="Unassembled WGS sequence"/>
</dbReference>
<dbReference type="EMBL" id="KZ678145">
    <property type="protein sequence ID" value="PSN61115.1"/>
    <property type="molecule type" value="Genomic_DNA"/>
</dbReference>
<dbReference type="PANTHER" id="PTHR45458:SF3">
    <property type="entry name" value="CHAIN DEHYDROGENASE (ATSC), PUTATIVE-RELATED"/>
    <property type="match status" value="1"/>
</dbReference>